<dbReference type="RefSeq" id="WP_200314663.1">
    <property type="nucleotide sequence ID" value="NZ_JAENJH010000001.1"/>
</dbReference>
<evidence type="ECO:0000313" key="2">
    <source>
        <dbReference type="EMBL" id="MBK1783384.1"/>
    </source>
</evidence>
<dbReference type="Gene3D" id="1.20.58.840">
    <property type="match status" value="1"/>
</dbReference>
<dbReference type="Pfam" id="PF01636">
    <property type="entry name" value="APH"/>
    <property type="match status" value="1"/>
</dbReference>
<dbReference type="Gene3D" id="1.10.510.10">
    <property type="entry name" value="Transferase(Phosphotransferase) domain 1"/>
    <property type="match status" value="1"/>
</dbReference>
<dbReference type="AlphaFoldDB" id="A0A934V389"/>
<gene>
    <name evidence="2" type="ORF">JHE00_03525</name>
</gene>
<protein>
    <submittedName>
        <fullName evidence="2">Phosphotransferase</fullName>
    </submittedName>
</protein>
<keyword evidence="3" id="KW-1185">Reference proteome</keyword>
<proteinExistence type="predicted"/>
<sequence>MSAERLRELLASQYDLPLRTLEPVDGGADPAALLCRATDEAGLSYAVKWTSGGSPAGVLVPAALGRPAPVRTRTGELWADVDGARLSVVEWIDGAGALESTMDRDEWVSFGALLARLHALPVDAALRAGVAEETFDPGRWVTLFDEVDAALDTARSESARRLAALWLAHRDDLRAVRERTVGLAAVLSRRDDLPAFVPCHADPHLGNVVLPGPGEAVLIDFDDAVLAPRERDLMFVLGGGVLATAPVTTGQQEWFAEGYGPCEPDPALLAYYRGVRVLEDVAEPVSFVLDPATGQRDRETCLGYVAEVVSPTGLLAQACRHSAR</sequence>
<dbReference type="InterPro" id="IPR011009">
    <property type="entry name" value="Kinase-like_dom_sf"/>
</dbReference>
<evidence type="ECO:0000259" key="1">
    <source>
        <dbReference type="Pfam" id="PF01636"/>
    </source>
</evidence>
<dbReference type="InterPro" id="IPR002575">
    <property type="entry name" value="Aminoglycoside_PTrfase"/>
</dbReference>
<reference evidence="2" key="1">
    <citation type="submission" date="2020-12" db="EMBL/GenBank/DDBJ databases">
        <title>Prauserella sp. ASG 168, a novel actinomycete isolated from cave rock.</title>
        <authorList>
            <person name="Suriyachadkun C."/>
        </authorList>
    </citation>
    <scope>NUCLEOTIDE SEQUENCE</scope>
    <source>
        <strain evidence="2">ASG 168</strain>
    </source>
</reference>
<dbReference type="Proteomes" id="UP000635245">
    <property type="component" value="Unassembled WGS sequence"/>
</dbReference>
<dbReference type="Gene3D" id="3.30.200.20">
    <property type="entry name" value="Phosphorylase Kinase, domain 1"/>
    <property type="match status" value="1"/>
</dbReference>
<feature type="domain" description="Aminoglycoside phosphotransferase" evidence="1">
    <location>
        <begin position="69"/>
        <end position="260"/>
    </location>
</feature>
<dbReference type="EMBL" id="JAENJH010000001">
    <property type="protein sequence ID" value="MBK1783384.1"/>
    <property type="molecule type" value="Genomic_DNA"/>
</dbReference>
<dbReference type="SUPFAM" id="SSF56112">
    <property type="entry name" value="Protein kinase-like (PK-like)"/>
    <property type="match status" value="1"/>
</dbReference>
<evidence type="ECO:0000313" key="3">
    <source>
        <dbReference type="Proteomes" id="UP000635245"/>
    </source>
</evidence>
<organism evidence="2 3">
    <name type="scientific">Prauserella cavernicola</name>
    <dbReference type="NCBI Taxonomy" id="2800127"/>
    <lineage>
        <taxon>Bacteria</taxon>
        <taxon>Bacillati</taxon>
        <taxon>Actinomycetota</taxon>
        <taxon>Actinomycetes</taxon>
        <taxon>Pseudonocardiales</taxon>
        <taxon>Pseudonocardiaceae</taxon>
        <taxon>Prauserella</taxon>
    </lineage>
</organism>
<accession>A0A934V389</accession>
<name>A0A934V389_9PSEU</name>
<comment type="caution">
    <text evidence="2">The sequence shown here is derived from an EMBL/GenBank/DDBJ whole genome shotgun (WGS) entry which is preliminary data.</text>
</comment>